<accession>A0A6L5BZX4</accession>
<reference evidence="2 3" key="1">
    <citation type="submission" date="2019-12" db="EMBL/GenBank/DDBJ databases">
        <title>Endophytic bacteria associated with Panax ginseng seedlings.</title>
        <authorList>
            <person name="Park J.M."/>
            <person name="Shin R."/>
            <person name="Jo S.H."/>
        </authorList>
    </citation>
    <scope>NUCLEOTIDE SEQUENCE [LARGE SCALE GENOMIC DNA]</scope>
    <source>
        <strain evidence="2 3">PgKB32</strain>
    </source>
</reference>
<dbReference type="AlphaFoldDB" id="A0A6L5BZX4"/>
<evidence type="ECO:0000259" key="1">
    <source>
        <dbReference type="Pfam" id="PF24390"/>
    </source>
</evidence>
<name>A0A6L5BZX4_9PSED</name>
<dbReference type="InterPro" id="IPR056920">
    <property type="entry name" value="PRTase-CE"/>
</dbReference>
<comment type="caution">
    <text evidence="2">The sequence shown here is derived from an EMBL/GenBank/DDBJ whole genome shotgun (WGS) entry which is preliminary data.</text>
</comment>
<evidence type="ECO:0000313" key="2">
    <source>
        <dbReference type="EMBL" id="KAF2394109.1"/>
    </source>
</evidence>
<dbReference type="EMBL" id="JAAAXX010000001">
    <property type="protein sequence ID" value="KAF2394109.1"/>
    <property type="molecule type" value="Genomic_DNA"/>
</dbReference>
<proteinExistence type="predicted"/>
<dbReference type="RefSeq" id="WP_163909404.1">
    <property type="nucleotide sequence ID" value="NZ_JAAAXX010000001.1"/>
</dbReference>
<dbReference type="Gene3D" id="3.40.50.2020">
    <property type="match status" value="1"/>
</dbReference>
<protein>
    <recommendedName>
        <fullName evidence="1">PRTase-CE domain-containing protein</fullName>
    </recommendedName>
</protein>
<evidence type="ECO:0000313" key="3">
    <source>
        <dbReference type="Proteomes" id="UP000475265"/>
    </source>
</evidence>
<organism evidence="2 3">
    <name type="scientific">Pseudomonas frederiksbergensis</name>
    <dbReference type="NCBI Taxonomy" id="104087"/>
    <lineage>
        <taxon>Bacteria</taxon>
        <taxon>Pseudomonadati</taxon>
        <taxon>Pseudomonadota</taxon>
        <taxon>Gammaproteobacteria</taxon>
        <taxon>Pseudomonadales</taxon>
        <taxon>Pseudomonadaceae</taxon>
        <taxon>Pseudomonas</taxon>
    </lineage>
</organism>
<sequence length="304" mass="34584">MSFEVPPGKERFFIDTRQKIDLLVRKGVLNGIKKYELQRWLNNFEGDQGYYLAAHLLDALIYRSSDMLKSMRRHMLEMQLATKLQHSGYESPDCMVDFLKGLKNGDLALPLRFVAVDGDFEATPGKSGAVLVRDFRQDGLINKSIIIRPQDVLGLPDHIKWLVLVDDFVGTGSQAEKFFKYYDVAAWAKSRNVILLSFMAHAKGVKKITEEYPFVLFDCAEVLTSAHGFFSPSAASGLWSRDGYNSVEDVISFYRDALKLKGINYKHKKFDLDLTISFSRTIPNNTLKAYWSSQGTWCPLINRG</sequence>
<dbReference type="InterPro" id="IPR029057">
    <property type="entry name" value="PRTase-like"/>
</dbReference>
<gene>
    <name evidence="2" type="ORF">FX983_02089</name>
</gene>
<dbReference type="Pfam" id="PF24390">
    <property type="entry name" value="PRTase-CE"/>
    <property type="match status" value="1"/>
</dbReference>
<feature type="domain" description="PRTase-CE" evidence="1">
    <location>
        <begin position="38"/>
        <end position="303"/>
    </location>
</feature>
<dbReference type="Proteomes" id="UP000475265">
    <property type="component" value="Unassembled WGS sequence"/>
</dbReference>